<proteinExistence type="predicted"/>
<feature type="region of interest" description="Disordered" evidence="1">
    <location>
        <begin position="233"/>
        <end position="256"/>
    </location>
</feature>
<feature type="region of interest" description="Disordered" evidence="1">
    <location>
        <begin position="337"/>
        <end position="388"/>
    </location>
</feature>
<name>A0A8J2SVU3_9STRA</name>
<feature type="domain" description="S1 motif" evidence="2">
    <location>
        <begin position="269"/>
        <end position="336"/>
    </location>
</feature>
<dbReference type="Proteomes" id="UP000789595">
    <property type="component" value="Unassembled WGS sequence"/>
</dbReference>
<evidence type="ECO:0000313" key="3">
    <source>
        <dbReference type="EMBL" id="CAH0374847.1"/>
    </source>
</evidence>
<accession>A0A8J2SVU3</accession>
<organism evidence="3 4">
    <name type="scientific">Pelagomonas calceolata</name>
    <dbReference type="NCBI Taxonomy" id="35677"/>
    <lineage>
        <taxon>Eukaryota</taxon>
        <taxon>Sar</taxon>
        <taxon>Stramenopiles</taxon>
        <taxon>Ochrophyta</taxon>
        <taxon>Pelagophyceae</taxon>
        <taxon>Pelagomonadales</taxon>
        <taxon>Pelagomonadaceae</taxon>
        <taxon>Pelagomonas</taxon>
    </lineage>
</organism>
<sequence length="388" mass="42730">MHRSLLLAWCAVAFVPRRPQRAPLLKCAAKPKPQPETRELETLKVGERVSGPLVGKVFQGKRGVKAFLDVGCVGNNKKRINGMLRLPHYKQWRNGTDAYKRLTKELRDARRGKSVTAYVAAVHAASQQLVLEPFAKPRPPSLKLSELEIGTELRNCRVVGMTAKFAYVDTPCFHDGARSTKPKRRLRARLVLPPTIALETAPVKAASIERILRLDDLVTCYVRRPEPASGRLEVGLEPASSETLASEAKARDGRRQARARRAAVTKRLEVGQRFRGSVVRRLAYGAAVDVGATGPGLVLRGERDRDFVGVGDRVSVEVAAVEARDAGPPRLTLELVVEDEEDDAPEPPKPAAPRTARPEPEPEPEPTSMFDDLDDLDDIEASLGLDEY</sequence>
<dbReference type="SMART" id="SM00316">
    <property type="entry name" value="S1"/>
    <property type="match status" value="1"/>
</dbReference>
<gene>
    <name evidence="3" type="ORF">PECAL_4P21530</name>
</gene>
<dbReference type="InterPro" id="IPR012340">
    <property type="entry name" value="NA-bd_OB-fold"/>
</dbReference>
<dbReference type="AlphaFoldDB" id="A0A8J2SVU3"/>
<dbReference type="SUPFAM" id="SSF50249">
    <property type="entry name" value="Nucleic acid-binding proteins"/>
    <property type="match status" value="1"/>
</dbReference>
<protein>
    <recommendedName>
        <fullName evidence="2">S1 motif domain-containing protein</fullName>
    </recommendedName>
</protein>
<feature type="compositionally biased region" description="Acidic residues" evidence="1">
    <location>
        <begin position="371"/>
        <end position="388"/>
    </location>
</feature>
<comment type="caution">
    <text evidence="3">The sequence shown here is derived from an EMBL/GenBank/DDBJ whole genome shotgun (WGS) entry which is preliminary data.</text>
</comment>
<dbReference type="GO" id="GO:0003676">
    <property type="term" value="F:nucleic acid binding"/>
    <property type="evidence" value="ECO:0007669"/>
    <property type="project" value="InterPro"/>
</dbReference>
<dbReference type="EMBL" id="CAKKNE010000004">
    <property type="protein sequence ID" value="CAH0374847.1"/>
    <property type="molecule type" value="Genomic_DNA"/>
</dbReference>
<evidence type="ECO:0000259" key="2">
    <source>
        <dbReference type="SMART" id="SM00316"/>
    </source>
</evidence>
<dbReference type="InterPro" id="IPR003029">
    <property type="entry name" value="S1_domain"/>
</dbReference>
<keyword evidence="4" id="KW-1185">Reference proteome</keyword>
<evidence type="ECO:0000256" key="1">
    <source>
        <dbReference type="SAM" id="MobiDB-lite"/>
    </source>
</evidence>
<reference evidence="3" key="1">
    <citation type="submission" date="2021-11" db="EMBL/GenBank/DDBJ databases">
        <authorList>
            <consortium name="Genoscope - CEA"/>
            <person name="William W."/>
        </authorList>
    </citation>
    <scope>NUCLEOTIDE SEQUENCE</scope>
</reference>
<evidence type="ECO:0000313" key="4">
    <source>
        <dbReference type="Proteomes" id="UP000789595"/>
    </source>
</evidence>